<gene>
    <name evidence="3" type="ORF">QP939_42420</name>
</gene>
<accession>A0ABY8Y321</accession>
<dbReference type="Proteomes" id="UP001227101">
    <property type="component" value="Chromosome"/>
</dbReference>
<dbReference type="RefSeq" id="WP_285459973.1">
    <property type="nucleotide sequence ID" value="NZ_CP127173.1"/>
</dbReference>
<dbReference type="PANTHER" id="PTHR43767">
    <property type="entry name" value="LONG-CHAIN-FATTY-ACID--COA LIGASE"/>
    <property type="match status" value="1"/>
</dbReference>
<dbReference type="EMBL" id="CP127173">
    <property type="protein sequence ID" value="WIV62263.1"/>
    <property type="molecule type" value="Genomic_DNA"/>
</dbReference>
<dbReference type="Gene3D" id="3.30.300.30">
    <property type="match status" value="1"/>
</dbReference>
<feature type="domain" description="AMP-binding enzyme C-terminal" evidence="2">
    <location>
        <begin position="215"/>
        <end position="290"/>
    </location>
</feature>
<dbReference type="InterPro" id="IPR042099">
    <property type="entry name" value="ANL_N_sf"/>
</dbReference>
<dbReference type="Pfam" id="PF13193">
    <property type="entry name" value="AMP-binding_C"/>
    <property type="match status" value="1"/>
</dbReference>
<feature type="domain" description="AMP-dependent synthetase/ligase" evidence="1">
    <location>
        <begin position="9"/>
        <end position="164"/>
    </location>
</feature>
<dbReference type="InterPro" id="IPR025110">
    <property type="entry name" value="AMP-bd_C"/>
</dbReference>
<reference evidence="3 4" key="1">
    <citation type="submission" date="2023-06" db="EMBL/GenBank/DDBJ databases">
        <authorList>
            <person name="Oyuntsetseg B."/>
            <person name="Kim S.B."/>
        </authorList>
    </citation>
    <scope>NUCLEOTIDE SEQUENCE [LARGE SCALE GENOMIC DNA]</scope>
    <source>
        <strain evidence="3 4">2-2</strain>
    </source>
</reference>
<name>A0ABY8Y321_9PSEU</name>
<dbReference type="InterPro" id="IPR045851">
    <property type="entry name" value="AMP-bd_C_sf"/>
</dbReference>
<proteinExistence type="predicted"/>
<evidence type="ECO:0000313" key="3">
    <source>
        <dbReference type="EMBL" id="WIV62263.1"/>
    </source>
</evidence>
<protein>
    <submittedName>
        <fullName evidence="3">AMP-binding protein</fullName>
    </submittedName>
</protein>
<dbReference type="InterPro" id="IPR000873">
    <property type="entry name" value="AMP-dep_synth/lig_dom"/>
</dbReference>
<dbReference type="InterPro" id="IPR050237">
    <property type="entry name" value="ATP-dep_AMP-bd_enzyme"/>
</dbReference>
<dbReference type="PANTHER" id="PTHR43767:SF7">
    <property type="entry name" value="MEDIUM_LONG-CHAIN-FATTY-ACID--COA LIGASE FADD8"/>
    <property type="match status" value="1"/>
</dbReference>
<dbReference type="SUPFAM" id="SSF56801">
    <property type="entry name" value="Acetyl-CoA synthetase-like"/>
    <property type="match status" value="1"/>
</dbReference>
<dbReference type="Gene3D" id="3.40.50.12780">
    <property type="entry name" value="N-terminal domain of ligase-like"/>
    <property type="match status" value="1"/>
</dbReference>
<evidence type="ECO:0000313" key="4">
    <source>
        <dbReference type="Proteomes" id="UP001227101"/>
    </source>
</evidence>
<sequence>MSGYVAPSFFVRGATHLTRAKFDAAETLELIERQRVTILPMVPTMLNLLVLAAEQRPGDYSSLHTVVYAGSPIAPDRLARARAVFGDVFVQFYGLSELPIPIACLSARDHAFDPADGIPPRLASAGRVHPFVEVKLVDELGEEVLPGGIGEITVRGDQMMMGYWNLPGATAAMIGPDGWAGTGDLGRFDEDGYLYIVDRKKDMVVTGGFNVYPTEIENVVSTLPAVSEVAVVGVPDEMWGESLKAVVVVRDGHAVTAEEIVAVCAEHLAGYKKPRSVEFVAELPKTGSGKIMRRQLRDRYWSRSDRKVGG</sequence>
<dbReference type="Pfam" id="PF00501">
    <property type="entry name" value="AMP-binding"/>
    <property type="match status" value="1"/>
</dbReference>
<evidence type="ECO:0000259" key="2">
    <source>
        <dbReference type="Pfam" id="PF13193"/>
    </source>
</evidence>
<evidence type="ECO:0000259" key="1">
    <source>
        <dbReference type="Pfam" id="PF00501"/>
    </source>
</evidence>
<organism evidence="3 4">
    <name type="scientific">Amycolatopsis nalaikhensis</name>
    <dbReference type="NCBI Taxonomy" id="715472"/>
    <lineage>
        <taxon>Bacteria</taxon>
        <taxon>Bacillati</taxon>
        <taxon>Actinomycetota</taxon>
        <taxon>Actinomycetes</taxon>
        <taxon>Pseudonocardiales</taxon>
        <taxon>Pseudonocardiaceae</taxon>
        <taxon>Amycolatopsis</taxon>
    </lineage>
</organism>
<keyword evidence="4" id="KW-1185">Reference proteome</keyword>